<dbReference type="PANTHER" id="PTHR37813">
    <property type="entry name" value="FELS-2 PROPHAGE PROTEIN"/>
    <property type="match status" value="1"/>
</dbReference>
<evidence type="ECO:0000256" key="2">
    <source>
        <dbReference type="ARBA" id="ARBA00022612"/>
    </source>
</evidence>
<evidence type="ECO:0000313" key="6">
    <source>
        <dbReference type="EMBL" id="DAE08098.1"/>
    </source>
</evidence>
<organism evidence="6">
    <name type="scientific">Siphoviridae sp. ct8NQ14</name>
    <dbReference type="NCBI Taxonomy" id="2825363"/>
    <lineage>
        <taxon>Viruses</taxon>
        <taxon>Duplodnaviria</taxon>
        <taxon>Heunggongvirae</taxon>
        <taxon>Uroviricota</taxon>
        <taxon>Caudoviricetes</taxon>
    </lineage>
</organism>
<dbReference type="InterPro" id="IPR010090">
    <property type="entry name" value="Phage_tape_meas"/>
</dbReference>
<proteinExistence type="predicted"/>
<dbReference type="SUPFAM" id="SSF57997">
    <property type="entry name" value="Tropomyosin"/>
    <property type="match status" value="1"/>
</dbReference>
<keyword evidence="1" id="KW-1245">Viral tail assembly</keyword>
<feature type="domain" description="Phage tail tape measure protein" evidence="5">
    <location>
        <begin position="297"/>
        <end position="492"/>
    </location>
</feature>
<name>A0A8S5PMI9_9CAUD</name>
<feature type="coiled-coil region" evidence="3">
    <location>
        <begin position="941"/>
        <end position="975"/>
    </location>
</feature>
<dbReference type="Gene3D" id="1.10.287.1490">
    <property type="match status" value="1"/>
</dbReference>
<evidence type="ECO:0000259" key="5">
    <source>
        <dbReference type="Pfam" id="PF10145"/>
    </source>
</evidence>
<evidence type="ECO:0000256" key="1">
    <source>
        <dbReference type="ARBA" id="ARBA00022465"/>
    </source>
</evidence>
<evidence type="ECO:0000256" key="3">
    <source>
        <dbReference type="SAM" id="Coils"/>
    </source>
</evidence>
<protein>
    <submittedName>
        <fullName evidence="6">Minor tail protein</fullName>
    </submittedName>
</protein>
<feature type="coiled-coil region" evidence="3">
    <location>
        <begin position="1727"/>
        <end position="1787"/>
    </location>
</feature>
<keyword evidence="2" id="KW-1188">Viral release from host cell</keyword>
<dbReference type="PANTHER" id="PTHR37813:SF1">
    <property type="entry name" value="FELS-2 PROPHAGE PROTEIN"/>
    <property type="match status" value="1"/>
</dbReference>
<dbReference type="GO" id="GO:0098003">
    <property type="term" value="P:viral tail assembly"/>
    <property type="evidence" value="ECO:0007669"/>
    <property type="project" value="UniProtKB-KW"/>
</dbReference>
<evidence type="ECO:0000256" key="4">
    <source>
        <dbReference type="SAM" id="MobiDB-lite"/>
    </source>
</evidence>
<keyword evidence="3" id="KW-0175">Coiled coil</keyword>
<dbReference type="EMBL" id="BK015464">
    <property type="protein sequence ID" value="DAE08098.1"/>
    <property type="molecule type" value="Genomic_DNA"/>
</dbReference>
<feature type="coiled-coil region" evidence="3">
    <location>
        <begin position="789"/>
        <end position="819"/>
    </location>
</feature>
<reference evidence="6" key="1">
    <citation type="journal article" date="2021" name="Proc. Natl. Acad. Sci. U.S.A.">
        <title>A Catalog of Tens of Thousands of Viruses from Human Metagenomes Reveals Hidden Associations with Chronic Diseases.</title>
        <authorList>
            <person name="Tisza M.J."/>
            <person name="Buck C.B."/>
        </authorList>
    </citation>
    <scope>NUCLEOTIDE SEQUENCE</scope>
    <source>
        <strain evidence="6">Ct8NQ14</strain>
    </source>
</reference>
<dbReference type="NCBIfam" id="TIGR01760">
    <property type="entry name" value="tape_meas_TP901"/>
    <property type="match status" value="1"/>
</dbReference>
<feature type="region of interest" description="Disordered" evidence="4">
    <location>
        <begin position="1417"/>
        <end position="1436"/>
    </location>
</feature>
<accession>A0A8S5PMI9</accession>
<dbReference type="Pfam" id="PF10145">
    <property type="entry name" value="PhageMin_Tail"/>
    <property type="match status" value="1"/>
</dbReference>
<feature type="coiled-coil region" evidence="3">
    <location>
        <begin position="866"/>
        <end position="912"/>
    </location>
</feature>
<sequence length="2047" mass="220861">MAGKNDIAAGIRLEGDQQFKSSVTSINKTVTSLRSELNLVKAQYDGQQNSLEALTKKDEVLNKILEQQKQKVEATKQGLENATRAYENGGKKIQEMEKACTAQEEKLEELTKTYQQAKQKLEDLEKANNSSSDAVKEQQEAVKRLEDELDDQSAAVAKAKTELSRCQSEYQKTGNKVEDWKTKLNNAEAQVIKANSAVAENARYMDEAAASADKCAKSIDAYGKTVKEPEKINTESLLKGAVIEKTVDIATNGLGQIAGAAKEAVTEIKKVGSSFEAAMSGVEGVSGATKQEVSQLSDKAKEIGANTKLSAEQAAGAMMNLSVAGWQVQETLDGVDGVVYLARAANMDLAESAQIASDNIATFNLQASDTTHIADMLAYAQAHSNTTASQLGQAYKNSAANMNAAGQTIETTTAILEALANNGLRSAESGTALAAVMRDMTSKMEDGAIAIGDTSVKVMDSKGNFRDMLDILKDVEKATNGMGDAQKQAALLSTFTSDSIKALNMILNTGADEIAGYREELENCAGAAEEMGDTMDDNLEGATAAFNSAVESLEITIYEKFSGPLKAATEMATSAVSSITKAITPQRDALVEFIDQVADTNEKSADVLEKTKSSVDNAGDMAGTISNLGSRLIELNDVENKSLSQRYELRTIVGELSRQIPEIADAYDEEAGKVKMTNEQIRDLIENQKELLIQNAVNQAAQDLMNQMLDAEVNKMRAAEAMQAAADATKEAQKTIDELQKQIANTPDNDTTALRDLTSQLGEANVAWEECRDAEKEAREEHGNSVVALKNLQDQYDGLEEAGKKLRNETQLSAKAEEKLNSVMKPLPGSVKELADSLLDGASKGKKFTVMLNPLSGEISGLGGTAQDAADQIDDASDTAADAAKKAADAAKEAAEAQRTAAQEILDAYNSTRESIESSLQNKISLFDLFERDDGGADVTTEAMNKNLNSQIEAIKKYKENLQKLREMTDEEGKSLVSEEFIQYIESLGMEGANALDHMVWTWENQGEYGAEQVKSISDNYTEAMDLTEGIAKVEASNITAYKAAMKEFASSAEEFTDLRDAFDYAAEYGDETWQKLTENTKNAWEEVVDTAVACGVKIPEGLADSISSGSTSPEQAIEMMNKAIEGQFEGLAEIAESCGIQDIDELRKGIEAGGQDAIDAYADLIELLAANNVDLETAGKEGGTSLGKGAAEGIKGETDNTKSTAQKVVESAQKAINDNAGAYGSAGKLLITAMAAGMTAFSYQVSNAAGSAAGSGAGAAAGYEGNYQTVGNQLAAGFARGIAQGQSQVINAAANMAGQALNAAKKTLDIHSPSKKFQDEIGANVAKGMAWGIKSNAVLAKNASAQMSQNVLDSATAWLDKYKEKRYTSLEDEKLFWEKVAANTKKGTAAYKKAQQEIADFNIKILKMQSAANKTVGSVSRTKTEGSGSNQKTVDKSASDYYSDVYKAATKHLANMKVYYNLSVQEEEAYWAQVLSKMQKGTQAYTDVYEQWKTARNSGKSANTAATEEKNDYALNGGALDTYKQYFKVSERAEVDYWNTVRKNYKRGTKEREEADKKYFAAKNTLNESLKSLEDDYVDKVTTVNSKLKEDIQDVTDDLADSITDVTKETQDKIEELNKTYADSVKSRQESIYNSIKLTDKFYSESDSGSTLLYNLKTQVVGLDDWKTQLQKLRDKGIDADFIKELEDMGPEASAMLHVLNNDLPEGSEGKGMTEAQLNEYVSLWRRKKEISQQEAEKENEDLKMQTEQEVAAAKASGDTQIAQLNKNSEQKIATLKANAQAEIKAYTEEYLKGVNDLEKPINASLQHIANQAGKIGESTVTKYVQSLYAQVSSKNAKSSLLNTTTTITTNLSKLTKDGEKIGQDTLDGILKAMNDSKKIKTYTTNMVKKIVAETKKAAKIKSPSRLMAEEVGEYIPAGVGAGIEENTATAIKPAQDMIRQLVESTTGKNMGNITLEQYLQRIDAGAAQAADAAVQAQTQLPGVNVDTGNLANLLAQLIGEVQKVATNTAGTTQIVLDTGKLVGEVAKPISQELALQSRAQSRGRF</sequence>
<feature type="coiled-coil region" evidence="3">
    <location>
        <begin position="37"/>
        <end position="197"/>
    </location>
</feature>
<feature type="compositionally biased region" description="Polar residues" evidence="4">
    <location>
        <begin position="1417"/>
        <end position="1433"/>
    </location>
</feature>
<feature type="coiled-coil region" evidence="3">
    <location>
        <begin position="718"/>
        <end position="745"/>
    </location>
</feature>